<evidence type="ECO:0000313" key="3">
    <source>
        <dbReference type="Proteomes" id="UP000003779"/>
    </source>
</evidence>
<protein>
    <submittedName>
        <fullName evidence="2">Uncharacterized protein</fullName>
    </submittedName>
</protein>
<feature type="region of interest" description="Disordered" evidence="1">
    <location>
        <begin position="1"/>
        <end position="114"/>
    </location>
</feature>
<evidence type="ECO:0000256" key="1">
    <source>
        <dbReference type="SAM" id="MobiDB-lite"/>
    </source>
</evidence>
<name>J7L9G9_NOCAA</name>
<gene>
    <name evidence="2" type="ordered locus">B005_0942</name>
</gene>
<organism evidence="2 3">
    <name type="scientific">Nocardiopsis alba (strain ATCC BAA-2165 / BE74)</name>
    <dbReference type="NCBI Taxonomy" id="1205910"/>
    <lineage>
        <taxon>Bacteria</taxon>
        <taxon>Bacillati</taxon>
        <taxon>Actinomycetota</taxon>
        <taxon>Actinomycetes</taxon>
        <taxon>Streptosporangiales</taxon>
        <taxon>Nocardiopsidaceae</taxon>
        <taxon>Nocardiopsis</taxon>
    </lineage>
</organism>
<feature type="compositionally biased region" description="Basic and acidic residues" evidence="1">
    <location>
        <begin position="104"/>
        <end position="114"/>
    </location>
</feature>
<sequence>MAGGIQVKHGGGGFSPGEGAGPRLRGRGAARPGGTTGESVCAPGAVRERERGTSRYATRAIAGLFGPGGPSRPYRSIHLSGGGVTNPSEVTRSPPNMKKRARAHRPDAHRDTRP</sequence>
<feature type="compositionally biased region" description="Polar residues" evidence="1">
    <location>
        <begin position="85"/>
        <end position="94"/>
    </location>
</feature>
<accession>J7L9G9</accession>
<dbReference type="EMBL" id="CP003788">
    <property type="protein sequence ID" value="AFR08040.1"/>
    <property type="molecule type" value="Genomic_DNA"/>
</dbReference>
<evidence type="ECO:0000313" key="2">
    <source>
        <dbReference type="EMBL" id="AFR08040.1"/>
    </source>
</evidence>
<dbReference type="HOGENOM" id="CLU_2118483_0_0_11"/>
<dbReference type="KEGG" id="nal:B005_0942"/>
<feature type="compositionally biased region" description="Low complexity" evidence="1">
    <location>
        <begin position="21"/>
        <end position="33"/>
    </location>
</feature>
<reference evidence="2 3" key="1">
    <citation type="journal article" date="2012" name="J. Bacteriol.">
        <title>Whole-Genome Sequence of Nocardiopsis alba Strain ATCC BAA-2165, Associated with Honeybees.</title>
        <authorList>
            <person name="Qiao J."/>
            <person name="Chen L."/>
            <person name="Li Y."/>
            <person name="Wang J."/>
            <person name="Zhang W."/>
            <person name="Chen S."/>
        </authorList>
    </citation>
    <scope>NUCLEOTIDE SEQUENCE [LARGE SCALE GENOMIC DNA]</scope>
    <source>
        <strain evidence="3">ATCC BAA-2165 / BE74</strain>
    </source>
</reference>
<dbReference type="STRING" id="1205910.B005_0942"/>
<dbReference type="Proteomes" id="UP000003779">
    <property type="component" value="Chromosome"/>
</dbReference>
<proteinExistence type="predicted"/>
<reference evidence="3" key="2">
    <citation type="submission" date="2012-08" db="EMBL/GenBank/DDBJ databases">
        <title>Whole-genome sequence of Nocardiopsis alba strain ATCC BAA-2165 associated with honeybees.</title>
        <authorList>
            <person name="Qiao J."/>
            <person name="Chen L."/>
            <person name="Li Y."/>
            <person name="Wang J."/>
            <person name="Zhang W."/>
            <person name="Chen S."/>
        </authorList>
    </citation>
    <scope>NUCLEOTIDE SEQUENCE [LARGE SCALE GENOMIC DNA]</scope>
    <source>
        <strain evidence="3">ATCC BAA-2165 / BE74</strain>
    </source>
</reference>
<dbReference type="PATRIC" id="fig|1205910.3.peg.893"/>
<dbReference type="AlphaFoldDB" id="J7L9G9"/>
<feature type="compositionally biased region" description="Gly residues" evidence="1">
    <location>
        <begin position="1"/>
        <end position="20"/>
    </location>
</feature>